<dbReference type="InParanoid" id="Q4Q083"/>
<dbReference type="SUPFAM" id="SSF103506">
    <property type="entry name" value="Mitochondrial carrier"/>
    <property type="match status" value="1"/>
</dbReference>
<comment type="similarity">
    <text evidence="2 10">Belongs to the mitochondrial carrier (TC 2.A.29) family.</text>
</comment>
<sequence>MAATSATPPSHGDLSKDYLFILCRFVGGTVGGAMQAGSSHPFDTIKSRVQNGIFPSISSCVWHTWKDEGVRGFFRGVTPRLLFCSFQNAVLFSLNQTMNSLMAVPEQDPHTPPSLWRTAVSAQLTTPLYVRTVAPVAKVKVQLQMLGQGGKESSTVAVPASCLLHIIRVEGYRGIFGYTPTLMSHLIGLPFYFTGC</sequence>
<evidence type="ECO:0000313" key="12">
    <source>
        <dbReference type="Proteomes" id="UP000000542"/>
    </source>
</evidence>
<dbReference type="InterPro" id="IPR050567">
    <property type="entry name" value="Mitochondrial_Carrier"/>
</dbReference>
<dbReference type="InterPro" id="IPR018108">
    <property type="entry name" value="MCP_transmembrane"/>
</dbReference>
<dbReference type="InterPro" id="IPR023395">
    <property type="entry name" value="MCP_dom_sf"/>
</dbReference>
<keyword evidence="6" id="KW-1133">Transmembrane helix</keyword>
<evidence type="ECO:0000256" key="1">
    <source>
        <dbReference type="ARBA" id="ARBA00004225"/>
    </source>
</evidence>
<name>Q4Q083_LEIMA</name>
<dbReference type="RefSeq" id="XP_001687265.1">
    <property type="nucleotide sequence ID" value="XM_001687213.1"/>
</dbReference>
<reference evidence="11 12" key="1">
    <citation type="journal article" date="2005" name="Science">
        <title>The genome of the kinetoplastid parasite, Leishmania major.</title>
        <authorList>
            <person name="Ivens A.C."/>
            <person name="Peacock C.S."/>
            <person name="Worthey E.A."/>
            <person name="Murphy L."/>
            <person name="Aggarwal G."/>
            <person name="Berriman M."/>
            <person name="Sisk E."/>
            <person name="Rajandream M.A."/>
            <person name="Adlem E."/>
            <person name="Aert R."/>
            <person name="Anupama A."/>
            <person name="Apostolou Z."/>
            <person name="Attipoe P."/>
            <person name="Bason N."/>
            <person name="Bauser C."/>
            <person name="Beck A."/>
            <person name="Beverley S.M."/>
            <person name="Bianchettin G."/>
            <person name="Borzym K."/>
            <person name="Bothe G."/>
            <person name="Bruschi C.V."/>
            <person name="Collins M."/>
            <person name="Cadag E."/>
            <person name="Ciarloni L."/>
            <person name="Clayton C."/>
            <person name="Coulson R.M."/>
            <person name="Cronin A."/>
            <person name="Cruz A.K."/>
            <person name="Davies R.M."/>
            <person name="De Gaudenzi J."/>
            <person name="Dobson D.E."/>
            <person name="Duesterhoeft A."/>
            <person name="Fazelina G."/>
            <person name="Fosker N."/>
            <person name="Frasch A.C."/>
            <person name="Fraser A."/>
            <person name="Fuchs M."/>
            <person name="Gabel C."/>
            <person name="Goble A."/>
            <person name="Goffeau A."/>
            <person name="Harris D."/>
            <person name="Hertz-Fowler C."/>
            <person name="Hilbert H."/>
            <person name="Horn D."/>
            <person name="Huang Y."/>
            <person name="Klages S."/>
            <person name="Knights A."/>
            <person name="Kube M."/>
            <person name="Larke N."/>
            <person name="Litvin L."/>
            <person name="Lord A."/>
            <person name="Louie T."/>
            <person name="Marra M."/>
            <person name="Masuy D."/>
            <person name="Matthews K."/>
            <person name="Michaeli S."/>
            <person name="Mottram J.C."/>
            <person name="Muller-Auer S."/>
            <person name="Munden H."/>
            <person name="Nelson S."/>
            <person name="Norbertczak H."/>
            <person name="Oliver K."/>
            <person name="O'neil S."/>
            <person name="Pentony M."/>
            <person name="Pohl T.M."/>
            <person name="Price C."/>
            <person name="Purnelle B."/>
            <person name="Quail M.A."/>
            <person name="Rabbinowitsch E."/>
            <person name="Reinhardt R."/>
            <person name="Rieger M."/>
            <person name="Rinta J."/>
            <person name="Robben J."/>
            <person name="Robertson L."/>
            <person name="Ruiz J.C."/>
            <person name="Rutter S."/>
            <person name="Saunders D."/>
            <person name="Schafer M."/>
            <person name="Schein J."/>
            <person name="Schwartz D.C."/>
            <person name="Seeger K."/>
            <person name="Seyler A."/>
            <person name="Sharp S."/>
            <person name="Shin H."/>
            <person name="Sivam D."/>
            <person name="Squares R."/>
            <person name="Squares S."/>
            <person name="Tosato V."/>
            <person name="Vogt C."/>
            <person name="Volckaert G."/>
            <person name="Wambutt R."/>
            <person name="Warren T."/>
            <person name="Wedler H."/>
            <person name="Woodward J."/>
            <person name="Zhou S."/>
            <person name="Zimmermann W."/>
            <person name="Smith D.F."/>
            <person name="Blackwell J.M."/>
            <person name="Stuart K.D."/>
            <person name="Barrell B."/>
            <person name="Myler P.J."/>
        </authorList>
    </citation>
    <scope>NUCLEOTIDE SEQUENCE [LARGE SCALE GENOMIC DNA]</scope>
    <source>
        <strain evidence="12">MHOM/IL/81/Friedlin</strain>
    </source>
</reference>
<reference evidence="11 12" key="2">
    <citation type="journal article" date="2011" name="Genome Res.">
        <title>Chromosome and gene copy number variation allow major structural change between species and strains of Leishmania.</title>
        <authorList>
            <person name="Rogers M.B."/>
            <person name="Hilley J.D."/>
            <person name="Dickens N.J."/>
            <person name="Wilkes J."/>
            <person name="Bates P.A."/>
            <person name="Depledge D.P."/>
            <person name="Harris D."/>
            <person name="Her Y."/>
            <person name="Herzyk P."/>
            <person name="Imamura H."/>
            <person name="Otto T.D."/>
            <person name="Sanders M."/>
            <person name="Seeger K."/>
            <person name="Dujardin J.C."/>
            <person name="Berriman M."/>
            <person name="Smith D.F."/>
            <person name="Hertz-Fowler C."/>
            <person name="Mottram J.C."/>
        </authorList>
    </citation>
    <scope>NUCLEOTIDE SEQUENCE [LARGE SCALE GENOMIC DNA]</scope>
    <source>
        <strain evidence="12">MHOM/IL/81/Friedlin</strain>
    </source>
</reference>
<dbReference type="eggNOG" id="KOG0763">
    <property type="taxonomic scope" value="Eukaryota"/>
</dbReference>
<dbReference type="VEuPathDB" id="TriTrypDB:LMJSD75_360082100"/>
<evidence type="ECO:0000256" key="8">
    <source>
        <dbReference type="ARBA" id="ARBA00023136"/>
    </source>
</evidence>
<evidence type="ECO:0000256" key="3">
    <source>
        <dbReference type="ARBA" id="ARBA00022448"/>
    </source>
</evidence>
<evidence type="ECO:0000256" key="7">
    <source>
        <dbReference type="ARBA" id="ARBA00023128"/>
    </source>
</evidence>
<dbReference type="Pfam" id="PF00153">
    <property type="entry name" value="Mito_carr"/>
    <property type="match status" value="2"/>
</dbReference>
<proteinExistence type="inferred from homology"/>
<dbReference type="VEuPathDB" id="TriTrypDB:LMJLV39_360082200"/>
<keyword evidence="7" id="KW-0496">Mitochondrion</keyword>
<dbReference type="VEuPathDB" id="TriTrypDB:LMJFC_360087900"/>
<evidence type="ECO:0000256" key="10">
    <source>
        <dbReference type="RuleBase" id="RU000488"/>
    </source>
</evidence>
<protein>
    <submittedName>
        <fullName evidence="11">Putative mitochondrial carrier protein</fullName>
    </submittedName>
</protein>
<dbReference type="VEuPathDB" id="TriTrypDB:LmjF.36.6720"/>
<dbReference type="PANTHER" id="PTHR45624">
    <property type="entry name" value="MITOCHONDRIAL BASIC AMINO ACIDS TRANSPORTER-RELATED"/>
    <property type="match status" value="1"/>
</dbReference>
<accession>Q4Q083</accession>
<gene>
    <name evidence="11" type="ORF">LMJF_36_6720</name>
</gene>
<keyword evidence="4 9" id="KW-0812">Transmembrane</keyword>
<dbReference type="Proteomes" id="UP000000542">
    <property type="component" value="Chromosome 36"/>
</dbReference>
<keyword evidence="3 10" id="KW-0813">Transport</keyword>
<comment type="subcellular location">
    <subcellularLocation>
        <location evidence="1">Mitochondrion membrane</location>
        <topology evidence="1">Multi-pass membrane protein</topology>
    </subcellularLocation>
</comment>
<feature type="repeat" description="Solcar" evidence="9">
    <location>
        <begin position="19"/>
        <end position="101"/>
    </location>
</feature>
<evidence type="ECO:0000256" key="6">
    <source>
        <dbReference type="ARBA" id="ARBA00022989"/>
    </source>
</evidence>
<dbReference type="HOGENOM" id="CLU_1392562_0_0_1"/>
<dbReference type="EMBL" id="FR796432">
    <property type="protein sequence ID" value="CAJ09652.1"/>
    <property type="molecule type" value="Genomic_DNA"/>
</dbReference>
<evidence type="ECO:0000256" key="9">
    <source>
        <dbReference type="PROSITE-ProRule" id="PRU00282"/>
    </source>
</evidence>
<dbReference type="PROSITE" id="PS50920">
    <property type="entry name" value="SOLCAR"/>
    <property type="match status" value="1"/>
</dbReference>
<dbReference type="GO" id="GO:0031966">
    <property type="term" value="C:mitochondrial membrane"/>
    <property type="evidence" value="ECO:0007669"/>
    <property type="project" value="UniProtKB-SubCell"/>
</dbReference>
<dbReference type="AlphaFoldDB" id="Q4Q083"/>
<dbReference type="KEGG" id="lma:LMJF_36_6720"/>
<keyword evidence="8 9" id="KW-0472">Membrane</keyword>
<keyword evidence="12" id="KW-1185">Reference proteome</keyword>
<dbReference type="Gene3D" id="1.50.40.10">
    <property type="entry name" value="Mitochondrial carrier domain"/>
    <property type="match status" value="1"/>
</dbReference>
<dbReference type="GeneID" id="5655987"/>
<organism evidence="11 12">
    <name type="scientific">Leishmania major</name>
    <dbReference type="NCBI Taxonomy" id="5664"/>
    <lineage>
        <taxon>Eukaryota</taxon>
        <taxon>Discoba</taxon>
        <taxon>Euglenozoa</taxon>
        <taxon>Kinetoplastea</taxon>
        <taxon>Metakinetoplastina</taxon>
        <taxon>Trypanosomatida</taxon>
        <taxon>Trypanosomatidae</taxon>
        <taxon>Leishmaniinae</taxon>
        <taxon>Leishmania</taxon>
    </lineage>
</organism>
<evidence type="ECO:0000256" key="2">
    <source>
        <dbReference type="ARBA" id="ARBA00006375"/>
    </source>
</evidence>
<evidence type="ECO:0000256" key="4">
    <source>
        <dbReference type="ARBA" id="ARBA00022692"/>
    </source>
</evidence>
<dbReference type="OMA" id="YCTILAP"/>
<evidence type="ECO:0000256" key="5">
    <source>
        <dbReference type="ARBA" id="ARBA00022737"/>
    </source>
</evidence>
<evidence type="ECO:0000313" key="11">
    <source>
        <dbReference type="EMBL" id="CAJ09652.1"/>
    </source>
</evidence>
<keyword evidence="5" id="KW-0677">Repeat</keyword>
<dbReference type="PANTHER" id="PTHR45624:SF12">
    <property type="entry name" value="MITOCHONDRIAL ORNITHINE TRANSPORTER 1"/>
    <property type="match status" value="1"/>
</dbReference>